<evidence type="ECO:0000313" key="2">
    <source>
        <dbReference type="EMBL" id="EGY18214.1"/>
    </source>
</evidence>
<organism evidence="2 3">
    <name type="scientific">Verticillium dahliae (strain VdLs.17 / ATCC MYA-4575 / FGSC 10137)</name>
    <name type="common">Verticillium wilt</name>
    <dbReference type="NCBI Taxonomy" id="498257"/>
    <lineage>
        <taxon>Eukaryota</taxon>
        <taxon>Fungi</taxon>
        <taxon>Dikarya</taxon>
        <taxon>Ascomycota</taxon>
        <taxon>Pezizomycotina</taxon>
        <taxon>Sordariomycetes</taxon>
        <taxon>Hypocreomycetidae</taxon>
        <taxon>Glomerellales</taxon>
        <taxon>Plectosphaerellaceae</taxon>
        <taxon>Verticillium</taxon>
    </lineage>
</organism>
<dbReference type="KEGG" id="vda:VDAG_08548"/>
<protein>
    <submittedName>
        <fullName evidence="2">Uncharacterized protein</fullName>
    </submittedName>
</protein>
<gene>
    <name evidence="2" type="ORF">VDAG_08548</name>
</gene>
<dbReference type="AlphaFoldDB" id="G2XEG3"/>
<reference evidence="2 3" key="1">
    <citation type="submission" date="2008-03" db="EMBL/GenBank/DDBJ databases">
        <title>The Genome Sequence of Verticillium dahliae VdLs.17.</title>
        <authorList>
            <consortium name="The Broad Institute Genome Sequencing Platform"/>
            <person name="Ma L.-J.J."/>
            <person name="Klosterman S.J."/>
            <person name="Subbarao K."/>
            <person name="Dobinson K."/>
            <person name="Veronese P."/>
            <person name="Kang S."/>
            <person name="Gold S.E."/>
            <person name="Young S."/>
            <person name="Jaffe D."/>
            <person name="Gnerre S."/>
            <person name="Berlin A."/>
            <person name="Heiman D."/>
            <person name="Hepburn T."/>
            <person name="Sykes S."/>
            <person name="Alvarado L."/>
            <person name="Kodira C.D."/>
            <person name="Lander E."/>
            <person name="Galagan J."/>
            <person name="Nusbaum C."/>
            <person name="Birren B."/>
        </authorList>
    </citation>
    <scope>NUCLEOTIDE SEQUENCE [LARGE SCALE GENOMIC DNA]</scope>
    <source>
        <strain evidence="3">VdLs.17 / ATCC MYA-4575 / FGSC 10137</strain>
    </source>
</reference>
<feature type="region of interest" description="Disordered" evidence="1">
    <location>
        <begin position="18"/>
        <end position="50"/>
    </location>
</feature>
<dbReference type="RefSeq" id="XP_009651152.1">
    <property type="nucleotide sequence ID" value="XM_009652857.1"/>
</dbReference>
<sequence>MCIDLGGRTTALYQNQEKEHVAGVGGSGGSSPEAKCRSSRSSTMPDSSLHPFFKSQVSTCLTKEERQADCGRGMGGLLRHDMCHGHPNIRYQLALPYETRSALDLPLLSYCFTATHRLVFDRFVVLWSPPVAPTDGPIRLSFPPASRLSSDRMLLHPIFSHPV</sequence>
<feature type="compositionally biased region" description="Low complexity" evidence="1">
    <location>
        <begin position="39"/>
        <end position="48"/>
    </location>
</feature>
<dbReference type="Proteomes" id="UP000001611">
    <property type="component" value="Chromosome 2"/>
</dbReference>
<evidence type="ECO:0000256" key="1">
    <source>
        <dbReference type="SAM" id="MobiDB-lite"/>
    </source>
</evidence>
<accession>G2XEG3</accession>
<dbReference type="EMBL" id="DS572715">
    <property type="protein sequence ID" value="EGY18214.1"/>
    <property type="molecule type" value="Genomic_DNA"/>
</dbReference>
<evidence type="ECO:0000313" key="3">
    <source>
        <dbReference type="Proteomes" id="UP000001611"/>
    </source>
</evidence>
<dbReference type="GeneID" id="20710011"/>
<proteinExistence type="predicted"/>
<dbReference type="HOGENOM" id="CLU_1628312_0_0_1"/>
<name>G2XEG3_VERDV</name>
<dbReference type="InParanoid" id="G2XEG3"/>
<keyword evidence="3" id="KW-1185">Reference proteome</keyword>